<feature type="compositionally biased region" description="Basic and acidic residues" evidence="1">
    <location>
        <begin position="204"/>
        <end position="241"/>
    </location>
</feature>
<accession>A0A934S9E8</accession>
<dbReference type="AlphaFoldDB" id="A0A934S9E8"/>
<keyword evidence="3" id="KW-1185">Reference proteome</keyword>
<name>A0A934S9E8_9BACT</name>
<organism evidence="2 3">
    <name type="scientific">Luteolibacter pohnpeiensis</name>
    <dbReference type="NCBI Taxonomy" id="454153"/>
    <lineage>
        <taxon>Bacteria</taxon>
        <taxon>Pseudomonadati</taxon>
        <taxon>Verrucomicrobiota</taxon>
        <taxon>Verrucomicrobiia</taxon>
        <taxon>Verrucomicrobiales</taxon>
        <taxon>Verrucomicrobiaceae</taxon>
        <taxon>Luteolibacter</taxon>
    </lineage>
</organism>
<feature type="compositionally biased region" description="Acidic residues" evidence="1">
    <location>
        <begin position="50"/>
        <end position="104"/>
    </location>
</feature>
<feature type="region of interest" description="Disordered" evidence="1">
    <location>
        <begin position="1"/>
        <end position="120"/>
    </location>
</feature>
<protein>
    <submittedName>
        <fullName evidence="2">Uncharacterized protein</fullName>
    </submittedName>
</protein>
<sequence length="359" mass="40550">MPNNDQAEADLELETTGDPSSTGDETHDPNNGATDPIADYQKSVDRFRDEPDDEPSHDEATELEEQGEEEEEQPEEPDSEGEEQEAETEESEPESDEEEEEPESEDPKAKSNRFRLRAKDEVEAEAFEIRKRHPEWSLKECISKAESILGVQEKSESKEVEQAPSRTAADVTSEITDLRAQKRAATIEMDFEKAAELEEKIDNLFDERDTLRAQEAQRESSKRQEEVSRYDREFAESEARTTRYYPDTKNPESPLFKKMQEIDREMQEMGDPVFDSPDKPFILAKAAAKELGIMMTNPAKTPKVAAVPAKKNATRRPNQIASGSARSTPPTAPATKLEEQMGKIKSLDDYERFVGTAVD</sequence>
<evidence type="ECO:0000313" key="2">
    <source>
        <dbReference type="EMBL" id="MBK1883664.1"/>
    </source>
</evidence>
<proteinExistence type="predicted"/>
<dbReference type="EMBL" id="JAENIJ010000025">
    <property type="protein sequence ID" value="MBK1883664.1"/>
    <property type="molecule type" value="Genomic_DNA"/>
</dbReference>
<dbReference type="Proteomes" id="UP000603141">
    <property type="component" value="Unassembled WGS sequence"/>
</dbReference>
<feature type="compositionally biased region" description="Polar residues" evidence="1">
    <location>
        <begin position="315"/>
        <end position="329"/>
    </location>
</feature>
<feature type="region of interest" description="Disordered" evidence="1">
    <location>
        <begin position="152"/>
        <end position="173"/>
    </location>
</feature>
<dbReference type="RefSeq" id="WP_200272039.1">
    <property type="nucleotide sequence ID" value="NZ_JAENIJ010000025.1"/>
</dbReference>
<evidence type="ECO:0000313" key="3">
    <source>
        <dbReference type="Proteomes" id="UP000603141"/>
    </source>
</evidence>
<comment type="caution">
    <text evidence="2">The sequence shown here is derived from an EMBL/GenBank/DDBJ whole genome shotgun (WGS) entry which is preliminary data.</text>
</comment>
<gene>
    <name evidence="2" type="ORF">JIN85_14680</name>
</gene>
<feature type="region of interest" description="Disordered" evidence="1">
    <location>
        <begin position="303"/>
        <end position="337"/>
    </location>
</feature>
<evidence type="ECO:0000256" key="1">
    <source>
        <dbReference type="SAM" id="MobiDB-lite"/>
    </source>
</evidence>
<reference evidence="2" key="1">
    <citation type="submission" date="2021-01" db="EMBL/GenBank/DDBJ databases">
        <title>Modified the classification status of verrucomicrobia.</title>
        <authorList>
            <person name="Feng X."/>
        </authorList>
    </citation>
    <scope>NUCLEOTIDE SEQUENCE</scope>
    <source>
        <strain evidence="2">KCTC 22041</strain>
    </source>
</reference>
<feature type="region of interest" description="Disordered" evidence="1">
    <location>
        <begin position="204"/>
        <end position="255"/>
    </location>
</feature>
<feature type="compositionally biased region" description="Polar residues" evidence="1">
    <location>
        <begin position="17"/>
        <end position="33"/>
    </location>
</feature>